<evidence type="ECO:0000256" key="8">
    <source>
        <dbReference type="SAM" id="SignalP"/>
    </source>
</evidence>
<feature type="signal peptide" evidence="8">
    <location>
        <begin position="1"/>
        <end position="20"/>
    </location>
</feature>
<keyword evidence="3 7" id="KW-1133">Transmembrane helix</keyword>
<feature type="region of interest" description="Disordered" evidence="6">
    <location>
        <begin position="90"/>
        <end position="149"/>
    </location>
</feature>
<feature type="domain" description="Protein kinase" evidence="9">
    <location>
        <begin position="225"/>
        <end position="485"/>
    </location>
</feature>
<dbReference type="AlphaFoldDB" id="A0A199VBE3"/>
<keyword evidence="2 8" id="KW-0732">Signal</keyword>
<keyword evidence="10" id="KW-0418">Kinase</keyword>
<dbReference type="EMBL" id="LSRQ01002421">
    <property type="protein sequence ID" value="OAY74404.1"/>
    <property type="molecule type" value="Genomic_DNA"/>
</dbReference>
<feature type="chain" id="PRO_5008285799" evidence="8">
    <location>
        <begin position="21"/>
        <end position="509"/>
    </location>
</feature>
<dbReference type="PANTHER" id="PTHR46084">
    <property type="entry name" value="PROTEIN MALE DISCOVERER 2"/>
    <property type="match status" value="1"/>
</dbReference>
<evidence type="ECO:0000259" key="9">
    <source>
        <dbReference type="PROSITE" id="PS50011"/>
    </source>
</evidence>
<evidence type="ECO:0000313" key="10">
    <source>
        <dbReference type="EMBL" id="OAY74404.1"/>
    </source>
</evidence>
<evidence type="ECO:0000256" key="2">
    <source>
        <dbReference type="ARBA" id="ARBA00022729"/>
    </source>
</evidence>
<dbReference type="SUPFAM" id="SSF56112">
    <property type="entry name" value="Protein kinase-like (PK-like)"/>
    <property type="match status" value="1"/>
</dbReference>
<dbReference type="FunFam" id="3.30.200.20:FF:000489">
    <property type="entry name" value="Inactive receptor-like serine/threonine-protein kinase"/>
    <property type="match status" value="1"/>
</dbReference>
<reference evidence="10 11" key="1">
    <citation type="journal article" date="2016" name="DNA Res.">
        <title>The draft genome of MD-2 pineapple using hybrid error correction of long reads.</title>
        <authorList>
            <person name="Redwan R.M."/>
            <person name="Saidin A."/>
            <person name="Kumar S.V."/>
        </authorList>
    </citation>
    <scope>NUCLEOTIDE SEQUENCE [LARGE SCALE GENOMIC DNA]</scope>
    <source>
        <strain evidence="11">cv. MD2</strain>
        <tissue evidence="10">Leaf</tissue>
    </source>
</reference>
<evidence type="ECO:0000256" key="7">
    <source>
        <dbReference type="SAM" id="Phobius"/>
    </source>
</evidence>
<organism evidence="10 11">
    <name type="scientific">Ananas comosus</name>
    <name type="common">Pineapple</name>
    <name type="synonym">Ananas ananas</name>
    <dbReference type="NCBI Taxonomy" id="4615"/>
    <lineage>
        <taxon>Eukaryota</taxon>
        <taxon>Viridiplantae</taxon>
        <taxon>Streptophyta</taxon>
        <taxon>Embryophyta</taxon>
        <taxon>Tracheophyta</taxon>
        <taxon>Spermatophyta</taxon>
        <taxon>Magnoliopsida</taxon>
        <taxon>Liliopsida</taxon>
        <taxon>Poales</taxon>
        <taxon>Bromeliaceae</taxon>
        <taxon>Bromelioideae</taxon>
        <taxon>Ananas</taxon>
    </lineage>
</organism>
<name>A0A199VBE3_ANACO</name>
<proteinExistence type="predicted"/>
<dbReference type="PROSITE" id="PS51257">
    <property type="entry name" value="PROKAR_LIPOPROTEIN"/>
    <property type="match status" value="1"/>
</dbReference>
<dbReference type="Gene3D" id="1.10.510.10">
    <property type="entry name" value="Transferase(Phosphotransferase) domain 1"/>
    <property type="match status" value="1"/>
</dbReference>
<feature type="transmembrane region" description="Helical" evidence="7">
    <location>
        <begin position="161"/>
        <end position="184"/>
    </location>
</feature>
<keyword evidence="10" id="KW-0675">Receptor</keyword>
<dbReference type="GO" id="GO:0004672">
    <property type="term" value="F:protein kinase activity"/>
    <property type="evidence" value="ECO:0007669"/>
    <property type="project" value="InterPro"/>
</dbReference>
<keyword evidence="4 7" id="KW-0472">Membrane</keyword>
<keyword evidence="1 7" id="KW-0812">Transmembrane</keyword>
<dbReference type="GO" id="GO:0005524">
    <property type="term" value="F:ATP binding"/>
    <property type="evidence" value="ECO:0007669"/>
    <property type="project" value="InterPro"/>
</dbReference>
<sequence>MEKWGLKMVFFLVWVSLACEKFELCACLSGKGRDLLRSEESVKVDSLLSWKAGSLNPCSLFGVDCSVDLRVWALNAGRAPTRRLLRDLAEHSHHRKRKSNSANAPSPSPSPAPAPSRVINPVPSPPPTNDRSLSPPENPSVLRTSHSDKVATSEKKSVHAWIIYTSVGGALCFLGALSAVYLLCLRGKNVDTVMPWSTGLSGQLQKAFVTGVPSLRRSELETACEQFSNIVGTLSDCTLYKGTLSSGVEIAVTSTLSRSALEWSDKSQAHFRKKISVLSKVNHKNFMNLLGYCEEEAPFTRMMVFEYAPNGTLFEHLHIKEAEQLEWATRLRIAMGVIYCLEHMHQLDLPVIVKNLNSSSIYLTEDYAAKVSDIGFWNEDKEAEADSECLDQESIVYKYGILLLEVISGRLPFSEDDGLLVLWASSYLNGTRPLDKMVDPTLKSVPEKDISALSDVVRSCIKADPKERPSVAEVAAQMREITSILPDGATPKDSPLWWAELEIVSSPSC</sequence>
<dbReference type="Proteomes" id="UP000092600">
    <property type="component" value="Unassembled WGS sequence"/>
</dbReference>
<evidence type="ECO:0000256" key="6">
    <source>
        <dbReference type="SAM" id="MobiDB-lite"/>
    </source>
</evidence>
<dbReference type="Pfam" id="PF07714">
    <property type="entry name" value="PK_Tyr_Ser-Thr"/>
    <property type="match status" value="1"/>
</dbReference>
<dbReference type="Gene3D" id="3.30.200.20">
    <property type="entry name" value="Phosphorylase Kinase, domain 1"/>
    <property type="match status" value="1"/>
</dbReference>
<evidence type="ECO:0000256" key="3">
    <source>
        <dbReference type="ARBA" id="ARBA00022989"/>
    </source>
</evidence>
<dbReference type="InterPro" id="IPR001245">
    <property type="entry name" value="Ser-Thr/Tyr_kinase_cat_dom"/>
</dbReference>
<evidence type="ECO:0000256" key="1">
    <source>
        <dbReference type="ARBA" id="ARBA00022692"/>
    </source>
</evidence>
<gene>
    <name evidence="10" type="ORF">ACMD2_09222</name>
</gene>
<dbReference type="STRING" id="4615.A0A199VBE3"/>
<dbReference type="InterPro" id="IPR011009">
    <property type="entry name" value="Kinase-like_dom_sf"/>
</dbReference>
<comment type="subcellular location">
    <subcellularLocation>
        <location evidence="5">Endomembrane system</location>
        <topology evidence="5">Single-pass type I membrane protein</topology>
    </subcellularLocation>
</comment>
<protein>
    <submittedName>
        <fullName evidence="10">Inactive receptor-like serine/threonine-protein kinase</fullName>
    </submittedName>
</protein>
<dbReference type="PROSITE" id="PS50011">
    <property type="entry name" value="PROTEIN_KINASE_DOM"/>
    <property type="match status" value="1"/>
</dbReference>
<accession>A0A199VBE3</accession>
<evidence type="ECO:0000256" key="4">
    <source>
        <dbReference type="ARBA" id="ARBA00023136"/>
    </source>
</evidence>
<comment type="caution">
    <text evidence="10">The sequence shown here is derived from an EMBL/GenBank/DDBJ whole genome shotgun (WGS) entry which is preliminary data.</text>
</comment>
<evidence type="ECO:0000313" key="11">
    <source>
        <dbReference type="Proteomes" id="UP000092600"/>
    </source>
</evidence>
<keyword evidence="10" id="KW-0808">Transferase</keyword>
<evidence type="ECO:0000256" key="5">
    <source>
        <dbReference type="ARBA" id="ARBA00046288"/>
    </source>
</evidence>
<dbReference type="InterPro" id="IPR000719">
    <property type="entry name" value="Prot_kinase_dom"/>
</dbReference>
<dbReference type="PANTHER" id="PTHR46084:SF14">
    <property type="entry name" value="PROTEIN KINASE DOMAIN-CONTAINING PROTEIN"/>
    <property type="match status" value="1"/>
</dbReference>
<dbReference type="GO" id="GO:0012505">
    <property type="term" value="C:endomembrane system"/>
    <property type="evidence" value="ECO:0007669"/>
    <property type="project" value="UniProtKB-SubCell"/>
</dbReference>